<accession>A0A7I9VZE1</accession>
<evidence type="ECO:0000256" key="4">
    <source>
        <dbReference type="ARBA" id="ARBA00023136"/>
    </source>
</evidence>
<feature type="transmembrane region" description="Helical" evidence="5">
    <location>
        <begin position="45"/>
        <end position="64"/>
    </location>
</feature>
<protein>
    <recommendedName>
        <fullName evidence="6">Major facilitator superfamily (MFS) profile domain-containing protein</fullName>
    </recommendedName>
</protein>
<sequence length="271" mass="27783">MRDAPDGRLDFVFGLYTFATSGGQMAGPVLLLLPSADSVSPPFNVIAWAAIAIGVATLVLSVAIPSTPRSPTTDEKQTAMWPVAARLLRTRGVAPALVTSSLVLSSLDIVLAYLPLLARERDLAPVWLTALLVTRGVATMASRLTLGWMTNTFGRRRVLVAAGAVAAAALIALVLPLPALALVACMAAYGLAAGTVQPLTMSWVTLLTPRGDRGVAASLRLVGNRAGQTGIPLAVAALSAVGGAPVVFAATGATLLVSARLSRFAPNDEPG</sequence>
<dbReference type="Proteomes" id="UP000465302">
    <property type="component" value="Unassembled WGS sequence"/>
</dbReference>
<reference evidence="7 8" key="1">
    <citation type="journal article" date="2019" name="Emerg. Microbes Infect.">
        <title>Comprehensive subspecies identification of 175 nontuberculous mycobacteria species based on 7547 genomic profiles.</title>
        <authorList>
            <person name="Matsumoto Y."/>
            <person name="Kinjo T."/>
            <person name="Motooka D."/>
            <person name="Nabeya D."/>
            <person name="Jung N."/>
            <person name="Uechi K."/>
            <person name="Horii T."/>
            <person name="Iida T."/>
            <person name="Fujita J."/>
            <person name="Nakamura S."/>
        </authorList>
    </citation>
    <scope>NUCLEOTIDE SEQUENCE [LARGE SCALE GENOMIC DNA]</scope>
    <source>
        <strain evidence="7 8">JCM 6377</strain>
    </source>
</reference>
<proteinExistence type="predicted"/>
<keyword evidence="3 5" id="KW-1133">Transmembrane helix</keyword>
<evidence type="ECO:0000256" key="3">
    <source>
        <dbReference type="ARBA" id="ARBA00022989"/>
    </source>
</evidence>
<organism evidence="7 8">
    <name type="scientific">Mycolicibacterium agri</name>
    <name type="common">Mycobacterium agri</name>
    <dbReference type="NCBI Taxonomy" id="36811"/>
    <lineage>
        <taxon>Bacteria</taxon>
        <taxon>Bacillati</taxon>
        <taxon>Actinomycetota</taxon>
        <taxon>Actinomycetes</taxon>
        <taxon>Mycobacteriales</taxon>
        <taxon>Mycobacteriaceae</taxon>
        <taxon>Mycolicibacterium</taxon>
    </lineage>
</organism>
<comment type="caution">
    <text evidence="7">The sequence shown here is derived from an EMBL/GenBank/DDBJ whole genome shotgun (WGS) entry which is preliminary data.</text>
</comment>
<dbReference type="RefSeq" id="WP_163700601.1">
    <property type="nucleotide sequence ID" value="NZ_BLKS01000001.1"/>
</dbReference>
<dbReference type="PROSITE" id="PS50850">
    <property type="entry name" value="MFS"/>
    <property type="match status" value="1"/>
</dbReference>
<evidence type="ECO:0000256" key="5">
    <source>
        <dbReference type="SAM" id="Phobius"/>
    </source>
</evidence>
<feature type="transmembrane region" description="Helical" evidence="5">
    <location>
        <begin position="158"/>
        <end position="191"/>
    </location>
</feature>
<feature type="transmembrane region" description="Helical" evidence="5">
    <location>
        <begin position="12"/>
        <end position="33"/>
    </location>
</feature>
<dbReference type="Gene3D" id="1.20.1250.20">
    <property type="entry name" value="MFS general substrate transporter like domains"/>
    <property type="match status" value="1"/>
</dbReference>
<keyword evidence="2 5" id="KW-0812">Transmembrane</keyword>
<evidence type="ECO:0000256" key="1">
    <source>
        <dbReference type="ARBA" id="ARBA00004651"/>
    </source>
</evidence>
<name>A0A7I9VZE1_MYCAG</name>
<evidence type="ECO:0000313" key="7">
    <source>
        <dbReference type="EMBL" id="GFG50700.1"/>
    </source>
</evidence>
<feature type="transmembrane region" description="Helical" evidence="5">
    <location>
        <begin position="231"/>
        <end position="257"/>
    </location>
</feature>
<dbReference type="Pfam" id="PF07690">
    <property type="entry name" value="MFS_1"/>
    <property type="match status" value="1"/>
</dbReference>
<dbReference type="PANTHER" id="PTHR23526">
    <property type="entry name" value="INTEGRAL MEMBRANE TRANSPORT PROTEIN-RELATED"/>
    <property type="match status" value="1"/>
</dbReference>
<evidence type="ECO:0000259" key="6">
    <source>
        <dbReference type="PROSITE" id="PS50850"/>
    </source>
</evidence>
<dbReference type="PANTHER" id="PTHR23526:SF4">
    <property type="entry name" value="INTEGRAL MEMBRANE TRANSPORT PROTEIN"/>
    <property type="match status" value="1"/>
</dbReference>
<dbReference type="InterPro" id="IPR052528">
    <property type="entry name" value="Sugar_transport-like"/>
</dbReference>
<dbReference type="EMBL" id="BLKS01000001">
    <property type="protein sequence ID" value="GFG50700.1"/>
    <property type="molecule type" value="Genomic_DNA"/>
</dbReference>
<dbReference type="InterPro" id="IPR011701">
    <property type="entry name" value="MFS"/>
</dbReference>
<evidence type="ECO:0000256" key="2">
    <source>
        <dbReference type="ARBA" id="ARBA00022692"/>
    </source>
</evidence>
<evidence type="ECO:0000313" key="8">
    <source>
        <dbReference type="Proteomes" id="UP000465302"/>
    </source>
</evidence>
<dbReference type="InterPro" id="IPR020846">
    <property type="entry name" value="MFS_dom"/>
</dbReference>
<comment type="subcellular location">
    <subcellularLocation>
        <location evidence="1">Cell membrane</location>
        <topology evidence="1">Multi-pass membrane protein</topology>
    </subcellularLocation>
</comment>
<dbReference type="AlphaFoldDB" id="A0A7I9VZE1"/>
<feature type="domain" description="Major facilitator superfamily (MFS) profile" evidence="6">
    <location>
        <begin position="1"/>
        <end position="270"/>
    </location>
</feature>
<gene>
    <name evidence="7" type="ORF">MAGR_21410</name>
</gene>
<feature type="transmembrane region" description="Helical" evidence="5">
    <location>
        <begin position="126"/>
        <end position="146"/>
    </location>
</feature>
<keyword evidence="4 5" id="KW-0472">Membrane</keyword>
<dbReference type="SUPFAM" id="SSF103473">
    <property type="entry name" value="MFS general substrate transporter"/>
    <property type="match status" value="1"/>
</dbReference>
<dbReference type="InterPro" id="IPR036259">
    <property type="entry name" value="MFS_trans_sf"/>
</dbReference>
<feature type="transmembrane region" description="Helical" evidence="5">
    <location>
        <begin position="93"/>
        <end position="114"/>
    </location>
</feature>
<dbReference type="GO" id="GO:0005886">
    <property type="term" value="C:plasma membrane"/>
    <property type="evidence" value="ECO:0007669"/>
    <property type="project" value="UniProtKB-SubCell"/>
</dbReference>
<dbReference type="GO" id="GO:0022857">
    <property type="term" value="F:transmembrane transporter activity"/>
    <property type="evidence" value="ECO:0007669"/>
    <property type="project" value="InterPro"/>
</dbReference>